<dbReference type="InterPro" id="IPR001173">
    <property type="entry name" value="Glyco_trans_2-like"/>
</dbReference>
<keyword evidence="3 5" id="KW-0808">Transferase</keyword>
<evidence type="ECO:0000256" key="3">
    <source>
        <dbReference type="ARBA" id="ARBA00022679"/>
    </source>
</evidence>
<dbReference type="OrthoDB" id="9810303at2"/>
<evidence type="ECO:0000256" key="1">
    <source>
        <dbReference type="ARBA" id="ARBA00006739"/>
    </source>
</evidence>
<feature type="domain" description="Glycosyltransferase 2-like" evidence="4">
    <location>
        <begin position="29"/>
        <end position="165"/>
    </location>
</feature>
<accession>A0A3P1XKM5</accession>
<dbReference type="AlphaFoldDB" id="A0A3P1XKM5"/>
<dbReference type="RefSeq" id="WP_124752143.1">
    <property type="nucleotide sequence ID" value="NZ_RQYS01000046.1"/>
</dbReference>
<dbReference type="SUPFAM" id="SSF53448">
    <property type="entry name" value="Nucleotide-diphospho-sugar transferases"/>
    <property type="match status" value="1"/>
</dbReference>
<comment type="similarity">
    <text evidence="1">Belongs to the glycosyltransferase 2 family.</text>
</comment>
<dbReference type="Proteomes" id="UP000278609">
    <property type="component" value="Unassembled WGS sequence"/>
</dbReference>
<dbReference type="InterPro" id="IPR039528">
    <property type="entry name" value="DPM1-like"/>
</dbReference>
<organism evidence="5 6">
    <name type="scientific">Tannerella forsythia</name>
    <name type="common">Bacteroides forsythus</name>
    <dbReference type="NCBI Taxonomy" id="28112"/>
    <lineage>
        <taxon>Bacteria</taxon>
        <taxon>Pseudomonadati</taxon>
        <taxon>Bacteroidota</taxon>
        <taxon>Bacteroidia</taxon>
        <taxon>Bacteroidales</taxon>
        <taxon>Tannerellaceae</taxon>
        <taxon>Tannerella</taxon>
    </lineage>
</organism>
<evidence type="ECO:0000256" key="2">
    <source>
        <dbReference type="ARBA" id="ARBA00022676"/>
    </source>
</evidence>
<evidence type="ECO:0000313" key="5">
    <source>
        <dbReference type="EMBL" id="RRD59334.1"/>
    </source>
</evidence>
<reference evidence="5 6" key="1">
    <citation type="submission" date="2018-11" db="EMBL/GenBank/DDBJ databases">
        <title>Genomes From Bacteria Associated with the Canine Oral Cavity: a Test Case for Automated Genome-Based Taxonomic Assignment.</title>
        <authorList>
            <person name="Coil D.A."/>
            <person name="Jospin G."/>
            <person name="Darling A.E."/>
            <person name="Wallis C."/>
            <person name="Davis I.J."/>
            <person name="Harris S."/>
            <person name="Eisen J.A."/>
            <person name="Holcombe L.J."/>
            <person name="O'Flynn C."/>
        </authorList>
    </citation>
    <scope>NUCLEOTIDE SEQUENCE [LARGE SCALE GENOMIC DNA]</scope>
    <source>
        <strain evidence="5 6">OH2617_COT-023</strain>
    </source>
</reference>
<evidence type="ECO:0000313" key="6">
    <source>
        <dbReference type="Proteomes" id="UP000278609"/>
    </source>
</evidence>
<comment type="caution">
    <text evidence="5">The sequence shown here is derived from an EMBL/GenBank/DDBJ whole genome shotgun (WGS) entry which is preliminary data.</text>
</comment>
<dbReference type="GO" id="GO:0004582">
    <property type="term" value="F:dolichyl-phosphate beta-D-mannosyltransferase activity"/>
    <property type="evidence" value="ECO:0007669"/>
    <property type="project" value="InterPro"/>
</dbReference>
<sequence length="233" mass="27188">MANEENDFESFVSILKDELDRIGTGAVYFIVDKVSKDRTLELCRNLSKTDNRFNTIWAPENRNVVDAYIRGYREAYTDGFEYIIEMDGGLSHDPRALPMFLRVLNEGNECAFGSRFINGGSICESNWKRTFLSRSGTILANFLLGTKLKDMTSGYQGFHRRIVQCFINYPLLSKAHFYQTEIRYLLRKTRYAEVPIHYRAPSPRVSQKAIRNSFAVLFYYFFKRLKFQAINIK</sequence>
<dbReference type="GO" id="GO:0016020">
    <property type="term" value="C:membrane"/>
    <property type="evidence" value="ECO:0007669"/>
    <property type="project" value="GOC"/>
</dbReference>
<gene>
    <name evidence="5" type="ORF">EII40_10165</name>
</gene>
<evidence type="ECO:0000259" key="4">
    <source>
        <dbReference type="Pfam" id="PF00535"/>
    </source>
</evidence>
<dbReference type="PANTHER" id="PTHR43398">
    <property type="entry name" value="DOLICHOL-PHOSPHATE MANNOSYLTRANSFERASE SUBUNIT 1"/>
    <property type="match status" value="1"/>
</dbReference>
<dbReference type="Gene3D" id="3.90.550.10">
    <property type="entry name" value="Spore Coat Polysaccharide Biosynthesis Protein SpsA, Chain A"/>
    <property type="match status" value="1"/>
</dbReference>
<dbReference type="GO" id="GO:0009247">
    <property type="term" value="P:glycolipid biosynthetic process"/>
    <property type="evidence" value="ECO:0007669"/>
    <property type="project" value="TreeGrafter"/>
</dbReference>
<protein>
    <submittedName>
        <fullName evidence="5">Glycosyltransferase</fullName>
    </submittedName>
</protein>
<keyword evidence="2" id="KW-0328">Glycosyltransferase</keyword>
<dbReference type="InterPro" id="IPR029044">
    <property type="entry name" value="Nucleotide-diphossugar_trans"/>
</dbReference>
<dbReference type="Pfam" id="PF00535">
    <property type="entry name" value="Glycos_transf_2"/>
    <property type="match status" value="1"/>
</dbReference>
<name>A0A3P1XKM5_TANFO</name>
<dbReference type="PANTHER" id="PTHR43398:SF1">
    <property type="entry name" value="DOLICHOL-PHOSPHATE MANNOSYLTRANSFERASE SUBUNIT 1"/>
    <property type="match status" value="1"/>
</dbReference>
<proteinExistence type="inferred from homology"/>
<dbReference type="EMBL" id="RQYS01000046">
    <property type="protein sequence ID" value="RRD59334.1"/>
    <property type="molecule type" value="Genomic_DNA"/>
</dbReference>